<dbReference type="InterPro" id="IPR027417">
    <property type="entry name" value="P-loop_NTPase"/>
</dbReference>
<dbReference type="InterPro" id="IPR028350">
    <property type="entry name" value="DNAC/IstB-like"/>
</dbReference>
<dbReference type="InterPro" id="IPR002611">
    <property type="entry name" value="IstB_ATP-bd"/>
</dbReference>
<name>A0A839A8V6_9LACT</name>
<dbReference type="InterPro" id="IPR047661">
    <property type="entry name" value="IstB"/>
</dbReference>
<evidence type="ECO:0000313" key="6">
    <source>
        <dbReference type="Proteomes" id="UP000571018"/>
    </source>
</evidence>
<proteinExistence type="inferred from homology"/>
<evidence type="ECO:0000313" key="5">
    <source>
        <dbReference type="EMBL" id="MBA5730234.1"/>
    </source>
</evidence>
<evidence type="ECO:0000256" key="2">
    <source>
        <dbReference type="ARBA" id="ARBA00022741"/>
    </source>
</evidence>
<keyword evidence="6" id="KW-1185">Reference proteome</keyword>
<dbReference type="Proteomes" id="UP000571018">
    <property type="component" value="Unassembled WGS sequence"/>
</dbReference>
<dbReference type="EMBL" id="JACAOA010000056">
    <property type="protein sequence ID" value="MBA5730234.1"/>
    <property type="molecule type" value="Genomic_DNA"/>
</dbReference>
<protein>
    <submittedName>
        <fullName evidence="5">ATP-binding protein</fullName>
    </submittedName>
</protein>
<feature type="domain" description="AAA+ ATPase" evidence="4">
    <location>
        <begin position="96"/>
        <end position="231"/>
    </location>
</feature>
<gene>
    <name evidence="5" type="ORF">HW423_10625</name>
</gene>
<dbReference type="AlphaFoldDB" id="A0A839A8V6"/>
<sequence length="252" mass="29300">MLTITEAANELKLSFLKENHPHLMAEYQARGLTFEEALLEWINEEVQHRRNRSHQRRIKQAKFSQKKYLVDFDDQVFNEPVRKELRSLKTLQFIQNKENAIFIGNPGTGKTHFSIGLGIEACLQGYNVLFINAPNLVIQMKEAVTQSQFYRFKQRLQRIDLLIIDELGYLSFDASGAELIFNLLSNRIGEGSVIITTNLTFDRWQDCFKDPTLTGALVDRLVYKAHVVDMRGESYRMKQTSHWKNTLQEGEE</sequence>
<dbReference type="Gene3D" id="3.40.50.300">
    <property type="entry name" value="P-loop containing nucleotide triphosphate hydrolases"/>
    <property type="match status" value="1"/>
</dbReference>
<evidence type="ECO:0000256" key="1">
    <source>
        <dbReference type="ARBA" id="ARBA00008059"/>
    </source>
</evidence>
<dbReference type="SMART" id="SM00382">
    <property type="entry name" value="AAA"/>
    <property type="match status" value="1"/>
</dbReference>
<keyword evidence="2" id="KW-0547">Nucleotide-binding</keyword>
<dbReference type="CDD" id="cd00009">
    <property type="entry name" value="AAA"/>
    <property type="match status" value="1"/>
</dbReference>
<dbReference type="NCBIfam" id="NF038214">
    <property type="entry name" value="IS21_help_AAA"/>
    <property type="match status" value="1"/>
</dbReference>
<evidence type="ECO:0000256" key="3">
    <source>
        <dbReference type="ARBA" id="ARBA00022840"/>
    </source>
</evidence>
<dbReference type="PIRSF" id="PIRSF003073">
    <property type="entry name" value="DNAC_TnpB_IstB"/>
    <property type="match status" value="1"/>
</dbReference>
<accession>A0A839A8V6</accession>
<comment type="caution">
    <text evidence="5">The sequence shown here is derived from an EMBL/GenBank/DDBJ whole genome shotgun (WGS) entry which is preliminary data.</text>
</comment>
<evidence type="ECO:0000259" key="4">
    <source>
        <dbReference type="SMART" id="SM00382"/>
    </source>
</evidence>
<reference evidence="5 6" key="1">
    <citation type="submission" date="2020-06" db="EMBL/GenBank/DDBJ databases">
        <title>Reclassification of Facklamia ignava, Facklamia soureckii and Facklami tabacinasalis as Falseniella iganva gen. nov., comb. nov., Hutsoniella ignava gen. nov., comb. nov., and Ruoffia tabacinasalis gen. nov., comb. nov and description of Ruoffia haltotolerans sp. nov., isolated from hypersaline Inland Sea of Qatar.</title>
        <authorList>
            <person name="Fotedar R."/>
            <person name="Sankaranarayanan K."/>
            <person name="Lawson P."/>
            <person name="Caldwell M."/>
            <person name="Zeyara A."/>
            <person name="Al Malki A."/>
            <person name="Ali M."/>
        </authorList>
    </citation>
    <scope>NUCLEOTIDE SEQUENCE [LARGE SCALE GENOMIC DNA]</scope>
    <source>
        <strain evidence="5 6">INB8</strain>
    </source>
</reference>
<dbReference type="SUPFAM" id="SSF52540">
    <property type="entry name" value="P-loop containing nucleoside triphosphate hydrolases"/>
    <property type="match status" value="1"/>
</dbReference>
<dbReference type="GO" id="GO:0006260">
    <property type="term" value="P:DNA replication"/>
    <property type="evidence" value="ECO:0007669"/>
    <property type="project" value="TreeGrafter"/>
</dbReference>
<comment type="similarity">
    <text evidence="1">Belongs to the IS21/IS1162 putative ATP-binding protein family.</text>
</comment>
<dbReference type="PANTHER" id="PTHR30050:SF4">
    <property type="entry name" value="ATP-BINDING PROTEIN RV3427C IN INSERTION SEQUENCE-RELATED"/>
    <property type="match status" value="1"/>
</dbReference>
<organism evidence="5 6">
    <name type="scientific">Ruoffia halotolerans</name>
    <dbReference type="NCBI Taxonomy" id="2748684"/>
    <lineage>
        <taxon>Bacteria</taxon>
        <taxon>Bacillati</taxon>
        <taxon>Bacillota</taxon>
        <taxon>Bacilli</taxon>
        <taxon>Lactobacillales</taxon>
        <taxon>Aerococcaceae</taxon>
        <taxon>Ruoffia</taxon>
    </lineage>
</organism>
<dbReference type="InterPro" id="IPR003593">
    <property type="entry name" value="AAA+_ATPase"/>
</dbReference>
<dbReference type="Pfam" id="PF01695">
    <property type="entry name" value="IstB_IS21"/>
    <property type="match status" value="1"/>
</dbReference>
<keyword evidence="3 5" id="KW-0067">ATP-binding</keyword>
<dbReference type="PANTHER" id="PTHR30050">
    <property type="entry name" value="CHROMOSOMAL REPLICATION INITIATOR PROTEIN DNAA"/>
    <property type="match status" value="1"/>
</dbReference>
<dbReference type="RefSeq" id="WP_197105363.1">
    <property type="nucleotide sequence ID" value="NZ_JACAOA010000056.1"/>
</dbReference>
<dbReference type="GO" id="GO:0005524">
    <property type="term" value="F:ATP binding"/>
    <property type="evidence" value="ECO:0007669"/>
    <property type="project" value="UniProtKB-KW"/>
</dbReference>